<dbReference type="EMBL" id="FOYQ01000002">
    <property type="protein sequence ID" value="SFR48621.1"/>
    <property type="molecule type" value="Genomic_DNA"/>
</dbReference>
<dbReference type="SUPFAM" id="SSF53335">
    <property type="entry name" value="S-adenosyl-L-methionine-dependent methyltransferases"/>
    <property type="match status" value="1"/>
</dbReference>
<evidence type="ECO:0000313" key="3">
    <source>
        <dbReference type="EMBL" id="SFR48621.1"/>
    </source>
</evidence>
<proteinExistence type="predicted"/>
<dbReference type="InterPro" id="IPR029063">
    <property type="entry name" value="SAM-dependent_MTases_sf"/>
</dbReference>
<dbReference type="InterPro" id="IPR041497">
    <property type="entry name" value="Thump-like"/>
</dbReference>
<organism evidence="3 4">
    <name type="scientific">Robiginitalea myxolifaciens</name>
    <dbReference type="NCBI Taxonomy" id="400055"/>
    <lineage>
        <taxon>Bacteria</taxon>
        <taxon>Pseudomonadati</taxon>
        <taxon>Bacteroidota</taxon>
        <taxon>Flavobacteriia</taxon>
        <taxon>Flavobacteriales</taxon>
        <taxon>Flavobacteriaceae</taxon>
        <taxon>Robiginitalea</taxon>
    </lineage>
</organism>
<dbReference type="Gene3D" id="3.40.50.150">
    <property type="entry name" value="Vaccinia Virus protein VP39"/>
    <property type="match status" value="1"/>
</dbReference>
<dbReference type="Pfam" id="PF18096">
    <property type="entry name" value="Thump_like"/>
    <property type="match status" value="1"/>
</dbReference>
<gene>
    <name evidence="3" type="ORF">SAMN04490243_2133</name>
</gene>
<evidence type="ECO:0000259" key="1">
    <source>
        <dbReference type="Pfam" id="PF18096"/>
    </source>
</evidence>
<evidence type="ECO:0000313" key="4">
    <source>
        <dbReference type="Proteomes" id="UP000199534"/>
    </source>
</evidence>
<feature type="domain" description="PG-1098 ferredoxin-like" evidence="2">
    <location>
        <begin position="280"/>
        <end position="322"/>
    </location>
</feature>
<dbReference type="Pfam" id="PF22013">
    <property type="entry name" value="PG_1098_Fer"/>
    <property type="match status" value="1"/>
</dbReference>
<dbReference type="Gene3D" id="1.10.10.1110">
    <property type="entry name" value="Methyltransferase PG1098, N-terminal domain"/>
    <property type="match status" value="1"/>
</dbReference>
<reference evidence="3 4" key="1">
    <citation type="submission" date="2016-10" db="EMBL/GenBank/DDBJ databases">
        <authorList>
            <person name="de Groot N.N."/>
        </authorList>
    </citation>
    <scope>NUCLEOTIDE SEQUENCE [LARGE SCALE GENOMIC DNA]</scope>
    <source>
        <strain evidence="3 4">DSM 21019</strain>
    </source>
</reference>
<sequence length="390" mass="43885">MYKNILNTGVQDFILNNLSADILSVSLKKSPFDAVSSSQLAQQLKGHQTLKSKVPSWYGKRNLILPPSLNLEQTSSEITARYKAGLVAGNTLMDLTGGLGVDAYFLSKNFAQVYHCEQDESLSRIAANNFVALGASHIQAIHANGLDVLKGFPEKPLDWVYADPSRRNAQREKVIRLEDYEPNILEHDELIRSSSRNFLLKTSPMLDISEGIRQLSNLREIHMVAVNNEMRELLWWLQPGSQAPVRHIAVNITADTTERFEFTEEELQEAGVATGMPENYLYEPNVALMKSGAFALIGQRYGLRKLHQHTHLYTSGVLLDFPGRRFRVEQVKPYKPGKLGVSKANISIRNFPETVARIRKRNKIADGGDRYLFFVRLVDDSLAVLFTSKA</sequence>
<dbReference type="AlphaFoldDB" id="A0A1I6H2P4"/>
<name>A0A1I6H2P4_9FLAO</name>
<accession>A0A1I6H2P4</accession>
<dbReference type="Proteomes" id="UP000199534">
    <property type="component" value="Unassembled WGS sequence"/>
</dbReference>
<evidence type="ECO:0000259" key="2">
    <source>
        <dbReference type="Pfam" id="PF22013"/>
    </source>
</evidence>
<protein>
    <submittedName>
        <fullName evidence="3">Uncharacterized protein</fullName>
    </submittedName>
</protein>
<dbReference type="InterPro" id="IPR054168">
    <property type="entry name" value="PG_1098_Fer"/>
</dbReference>
<keyword evidence="4" id="KW-1185">Reference proteome</keyword>
<dbReference type="STRING" id="400055.SAMN04490243_2133"/>
<feature type="domain" description="THUMP-like" evidence="1">
    <location>
        <begin position="323"/>
        <end position="381"/>
    </location>
</feature>